<name>A0A9P1IT14_9PELO</name>
<dbReference type="Proteomes" id="UP001152747">
    <property type="component" value="Unassembled WGS sequence"/>
</dbReference>
<sequence length="331" mass="38169">MIFISLAHSYIPKILCSLAILINTFFIILVYTKSSPSIGKYKYLLITFSSVNILATCLDLITPMANETFKLSFIVFVADSLIYKYRDFCQFMFALRCCMIAYTFGLISVHFLYRYFAICQTHLTVSFFKLKYVLLIIFLVFVYGSTWMLIIMRWLWPDDEIRMKIDSYFLEKYNESTNNIPFIIANYGNPDLGENALLAMGLATLISISSLIFDAVLATKIYLAIKVLNLSDHVKKMHRILLITLIAQTSIPSFLTFIPCFISWFYPILNLDLSSFCNSILAPMISSYPVIDPLVIILALADYREAVIKFFRRKTTPFLTNSSTFMETTRF</sequence>
<feature type="transmembrane region" description="Helical" evidence="1">
    <location>
        <begin position="43"/>
        <end position="61"/>
    </location>
</feature>
<evidence type="ECO:0000313" key="2">
    <source>
        <dbReference type="EMBL" id="CAI5450692.1"/>
    </source>
</evidence>
<dbReference type="EMBL" id="CANHGI010000005">
    <property type="protein sequence ID" value="CAI5450692.1"/>
    <property type="molecule type" value="Genomic_DNA"/>
</dbReference>
<keyword evidence="1" id="KW-1133">Transmembrane helix</keyword>
<dbReference type="OrthoDB" id="5783895at2759"/>
<feature type="transmembrane region" description="Helical" evidence="1">
    <location>
        <begin position="12"/>
        <end position="31"/>
    </location>
</feature>
<dbReference type="Pfam" id="PF10319">
    <property type="entry name" value="7TM_GPCR_Srj"/>
    <property type="match status" value="1"/>
</dbReference>
<comment type="caution">
    <text evidence="2">The sequence shown here is derived from an EMBL/GenBank/DDBJ whole genome shotgun (WGS) entry which is preliminary data.</text>
</comment>
<dbReference type="PANTHER" id="PTHR45907:SF16">
    <property type="entry name" value="SERPENTINE RECEPTOR, CLASS J"/>
    <property type="match status" value="1"/>
</dbReference>
<keyword evidence="3" id="KW-1185">Reference proteome</keyword>
<keyword evidence="1" id="KW-0812">Transmembrane</keyword>
<reference evidence="2" key="1">
    <citation type="submission" date="2022-11" db="EMBL/GenBank/DDBJ databases">
        <authorList>
            <person name="Kikuchi T."/>
        </authorList>
    </citation>
    <scope>NUCLEOTIDE SEQUENCE</scope>
    <source>
        <strain evidence="2">PS1010</strain>
    </source>
</reference>
<dbReference type="AlphaFoldDB" id="A0A9P1IT14"/>
<evidence type="ECO:0008006" key="4">
    <source>
        <dbReference type="Google" id="ProtNLM"/>
    </source>
</evidence>
<dbReference type="SUPFAM" id="SSF81321">
    <property type="entry name" value="Family A G protein-coupled receptor-like"/>
    <property type="match status" value="1"/>
</dbReference>
<proteinExistence type="predicted"/>
<feature type="transmembrane region" description="Helical" evidence="1">
    <location>
        <begin position="133"/>
        <end position="156"/>
    </location>
</feature>
<feature type="transmembrane region" description="Helical" evidence="1">
    <location>
        <begin position="240"/>
        <end position="265"/>
    </location>
</feature>
<dbReference type="PANTHER" id="PTHR45907">
    <property type="entry name" value="SERPENTINE RECEPTOR, CLASS J"/>
    <property type="match status" value="1"/>
</dbReference>
<dbReference type="InterPro" id="IPR019423">
    <property type="entry name" value="7TM_GPCR_serpentine_rcpt_Srj"/>
</dbReference>
<evidence type="ECO:0000256" key="1">
    <source>
        <dbReference type="SAM" id="Phobius"/>
    </source>
</evidence>
<organism evidence="2 3">
    <name type="scientific">Caenorhabditis angaria</name>
    <dbReference type="NCBI Taxonomy" id="860376"/>
    <lineage>
        <taxon>Eukaryota</taxon>
        <taxon>Metazoa</taxon>
        <taxon>Ecdysozoa</taxon>
        <taxon>Nematoda</taxon>
        <taxon>Chromadorea</taxon>
        <taxon>Rhabditida</taxon>
        <taxon>Rhabditina</taxon>
        <taxon>Rhabditomorpha</taxon>
        <taxon>Rhabditoidea</taxon>
        <taxon>Rhabditidae</taxon>
        <taxon>Peloderinae</taxon>
        <taxon>Caenorhabditis</taxon>
    </lineage>
</organism>
<accession>A0A9P1IT14</accession>
<feature type="transmembrane region" description="Helical" evidence="1">
    <location>
        <begin position="91"/>
        <end position="113"/>
    </location>
</feature>
<feature type="transmembrane region" description="Helical" evidence="1">
    <location>
        <begin position="196"/>
        <end position="219"/>
    </location>
</feature>
<protein>
    <recommendedName>
        <fullName evidence="4">G-protein coupled receptors family 1 profile domain-containing protein</fullName>
    </recommendedName>
</protein>
<keyword evidence="1" id="KW-0472">Membrane</keyword>
<feature type="transmembrane region" description="Helical" evidence="1">
    <location>
        <begin position="285"/>
        <end position="303"/>
    </location>
</feature>
<gene>
    <name evidence="2" type="ORF">CAMP_LOCUS13329</name>
</gene>
<evidence type="ECO:0000313" key="3">
    <source>
        <dbReference type="Proteomes" id="UP001152747"/>
    </source>
</evidence>
<dbReference type="Gene3D" id="1.20.1070.10">
    <property type="entry name" value="Rhodopsin 7-helix transmembrane proteins"/>
    <property type="match status" value="1"/>
</dbReference>